<reference evidence="1 2" key="1">
    <citation type="journal article" date="2023" name="Genome Announc.">
        <title>Pan-Genome Analyses of the Genus Cohnella and Proposal of the Novel Species Cohnella silvisoli sp. nov., Isolated from Forest Soil.</title>
        <authorList>
            <person name="Wang C."/>
            <person name="Mao L."/>
            <person name="Bao G."/>
            <person name="Zhu H."/>
        </authorList>
    </citation>
    <scope>NUCLEOTIDE SEQUENCE [LARGE SCALE GENOMIC DNA]</scope>
    <source>
        <strain evidence="1 2">NL03-T5-1</strain>
    </source>
</reference>
<accession>A0ABV1KYV8</accession>
<dbReference type="Proteomes" id="UP001493487">
    <property type="component" value="Unassembled WGS sequence"/>
</dbReference>
<dbReference type="RefSeq" id="WP_232187337.1">
    <property type="nucleotide sequence ID" value="NZ_JAIOAP010000012.1"/>
</dbReference>
<keyword evidence="2" id="KW-1185">Reference proteome</keyword>
<gene>
    <name evidence="1" type="ORF">QJS35_22845</name>
</gene>
<name>A0ABV1KYV8_9BACL</name>
<protein>
    <submittedName>
        <fullName evidence="1">Uncharacterized protein</fullName>
    </submittedName>
</protein>
<comment type="caution">
    <text evidence="1">The sequence shown here is derived from an EMBL/GenBank/DDBJ whole genome shotgun (WGS) entry which is preliminary data.</text>
</comment>
<sequence>MNNDNYVILIDGYPYRKNNAIRTYKTRERAVKEAQVLVDYGKYGYPSWVDAKIETAQFGVINSEEVVAV</sequence>
<dbReference type="EMBL" id="JASKHM010000014">
    <property type="protein sequence ID" value="MEQ4485230.1"/>
    <property type="molecule type" value="Genomic_DNA"/>
</dbReference>
<evidence type="ECO:0000313" key="2">
    <source>
        <dbReference type="Proteomes" id="UP001493487"/>
    </source>
</evidence>
<organism evidence="1 2">
    <name type="scientific">Cohnella silvisoli</name>
    <dbReference type="NCBI Taxonomy" id="2873699"/>
    <lineage>
        <taxon>Bacteria</taxon>
        <taxon>Bacillati</taxon>
        <taxon>Bacillota</taxon>
        <taxon>Bacilli</taxon>
        <taxon>Bacillales</taxon>
        <taxon>Paenibacillaceae</taxon>
        <taxon>Cohnella</taxon>
    </lineage>
</organism>
<proteinExistence type="predicted"/>
<evidence type="ECO:0000313" key="1">
    <source>
        <dbReference type="EMBL" id="MEQ4485230.1"/>
    </source>
</evidence>